<accession>A0A7K0C485</accession>
<evidence type="ECO:0000313" key="2">
    <source>
        <dbReference type="EMBL" id="MQY08260.1"/>
    </source>
</evidence>
<keyword evidence="3" id="KW-1185">Reference proteome</keyword>
<comment type="caution">
    <text evidence="2">The sequence shown here is derived from an EMBL/GenBank/DDBJ whole genome shotgun (WGS) entry which is preliminary data.</text>
</comment>
<feature type="domain" description="DUF4062" evidence="1">
    <location>
        <begin position="7"/>
        <end position="88"/>
    </location>
</feature>
<proteinExistence type="predicted"/>
<organism evidence="2 3">
    <name type="scientific">Actinomadura macrotermitis</name>
    <dbReference type="NCBI Taxonomy" id="2585200"/>
    <lineage>
        <taxon>Bacteria</taxon>
        <taxon>Bacillati</taxon>
        <taxon>Actinomycetota</taxon>
        <taxon>Actinomycetes</taxon>
        <taxon>Streptosporangiales</taxon>
        <taxon>Thermomonosporaceae</taxon>
        <taxon>Actinomadura</taxon>
    </lineage>
</organism>
<protein>
    <recommendedName>
        <fullName evidence="1">DUF4062 domain-containing protein</fullName>
    </recommendedName>
</protein>
<evidence type="ECO:0000313" key="3">
    <source>
        <dbReference type="Proteomes" id="UP000487268"/>
    </source>
</evidence>
<gene>
    <name evidence="2" type="ORF">ACRB68_63670</name>
</gene>
<name>A0A7K0C485_9ACTN</name>
<dbReference type="InterPro" id="IPR025139">
    <property type="entry name" value="DUF4062"/>
</dbReference>
<dbReference type="AlphaFoldDB" id="A0A7K0C485"/>
<reference evidence="2 3" key="1">
    <citation type="submission" date="2019-10" db="EMBL/GenBank/DDBJ databases">
        <title>Actinomadura rubteroloni sp. nov. and Actinomadura macrotermitis sp. nov., isolated from the gut of fungus growing-termite Macrotermes natalensis.</title>
        <authorList>
            <person name="Benndorf R."/>
            <person name="Martin K."/>
            <person name="Kuefner M."/>
            <person name="De Beer W."/>
            <person name="Kaster A.-K."/>
            <person name="Vollmers J."/>
            <person name="Poulsen M."/>
            <person name="Beemelmanns C."/>
        </authorList>
    </citation>
    <scope>NUCLEOTIDE SEQUENCE [LARGE SCALE GENOMIC DNA]</scope>
    <source>
        <strain evidence="2 3">RB68</strain>
    </source>
</reference>
<dbReference type="EMBL" id="WEGH01000004">
    <property type="protein sequence ID" value="MQY08260.1"/>
    <property type="molecule type" value="Genomic_DNA"/>
</dbReference>
<dbReference type="RefSeq" id="WP_153538951.1">
    <property type="nucleotide sequence ID" value="NZ_WEGH01000004.1"/>
</dbReference>
<sequence length="365" mass="40165">MVAKRYQVFISSTRRDLGDERRAVAEALLEHGFIPIGMEQFPASGQAGWPLIERFIDECDYYVLIVGRLYGSQRPNGVSYVESEYDYAVATGKPVLAFLLDEEDVADKRVALFRAKIGQDRLRSAWRTPDELAREIVAALHKEIVDNPRPGWVRGDSLPAALDERVAALLDPCERLGIARIGEDGIAGPQLTEGIRNARVVRVMSTSAVRLFEIHKDAFAHMLGRGGDLRLLTPEPDGVFLRDVEVSESGGIDRGATIGDEIRVVRARLLETMADARRAAGGELHGTVSMGHFRSHLRSTLVLCDHAWGRLTITLPPARASETASLELRGGASRPLLTTCVRHFDRTWEIAEARGDVTALRAPGA</sequence>
<dbReference type="Proteomes" id="UP000487268">
    <property type="component" value="Unassembled WGS sequence"/>
</dbReference>
<evidence type="ECO:0000259" key="1">
    <source>
        <dbReference type="Pfam" id="PF13271"/>
    </source>
</evidence>
<dbReference type="Pfam" id="PF13271">
    <property type="entry name" value="DUF4062"/>
    <property type="match status" value="1"/>
</dbReference>
<dbReference type="OrthoDB" id="72299at2"/>